<keyword evidence="2" id="KW-0479">Metal-binding</keyword>
<dbReference type="Gene3D" id="3.30.160.60">
    <property type="entry name" value="Classic Zinc Finger"/>
    <property type="match status" value="1"/>
</dbReference>
<dbReference type="PANTHER" id="PTHR47772:SF13">
    <property type="entry name" value="GASTRULA ZINC FINGER PROTEIN XLCGF49.1-LIKE-RELATED"/>
    <property type="match status" value="1"/>
</dbReference>
<dbReference type="SMART" id="SM00355">
    <property type="entry name" value="ZnF_C2H2"/>
    <property type="match status" value="2"/>
</dbReference>
<gene>
    <name evidence="11" type="ORF">TNIN_241461</name>
</gene>
<keyword evidence="6" id="KW-0805">Transcription regulation</keyword>
<evidence type="ECO:0000256" key="7">
    <source>
        <dbReference type="ARBA" id="ARBA00023163"/>
    </source>
</evidence>
<dbReference type="InterPro" id="IPR036236">
    <property type="entry name" value="Znf_C2H2_sf"/>
</dbReference>
<evidence type="ECO:0000256" key="5">
    <source>
        <dbReference type="ARBA" id="ARBA00022833"/>
    </source>
</evidence>
<keyword evidence="5" id="KW-0862">Zinc</keyword>
<dbReference type="GO" id="GO:0005634">
    <property type="term" value="C:nucleus"/>
    <property type="evidence" value="ECO:0007669"/>
    <property type="project" value="UniProtKB-SubCell"/>
</dbReference>
<evidence type="ECO:0000256" key="9">
    <source>
        <dbReference type="PROSITE-ProRule" id="PRU00042"/>
    </source>
</evidence>
<evidence type="ECO:0000256" key="3">
    <source>
        <dbReference type="ARBA" id="ARBA00022737"/>
    </source>
</evidence>
<evidence type="ECO:0000256" key="4">
    <source>
        <dbReference type="ARBA" id="ARBA00022771"/>
    </source>
</evidence>
<dbReference type="GO" id="GO:0008270">
    <property type="term" value="F:zinc ion binding"/>
    <property type="evidence" value="ECO:0007669"/>
    <property type="project" value="UniProtKB-KW"/>
</dbReference>
<sequence>MLTKKSSINTPAYRCSVCKRTFRDSTELLYHSYYHSQEWPHRCPFCNKGFAIPSYLEMHKRDRNIIRETYCRNCLRAFQGKWCHGMLDQLAGLVCCESCSTSLSPIEYITS</sequence>
<dbReference type="OrthoDB" id="8112353at2759"/>
<dbReference type="PANTHER" id="PTHR47772">
    <property type="entry name" value="ZINC FINGER PROTEIN 200"/>
    <property type="match status" value="1"/>
</dbReference>
<evidence type="ECO:0000256" key="2">
    <source>
        <dbReference type="ARBA" id="ARBA00022723"/>
    </source>
</evidence>
<reference evidence="11" key="1">
    <citation type="submission" date="2020-08" db="EMBL/GenBank/DDBJ databases">
        <title>Multicomponent nature underlies the extraordinary mechanical properties of spider dragline silk.</title>
        <authorList>
            <person name="Kono N."/>
            <person name="Nakamura H."/>
            <person name="Mori M."/>
            <person name="Yoshida Y."/>
            <person name="Ohtoshi R."/>
            <person name="Malay A.D."/>
            <person name="Moran D.A.P."/>
            <person name="Tomita M."/>
            <person name="Numata K."/>
            <person name="Arakawa K."/>
        </authorList>
    </citation>
    <scope>NUCLEOTIDE SEQUENCE</scope>
</reference>
<evidence type="ECO:0000259" key="10">
    <source>
        <dbReference type="PROSITE" id="PS50157"/>
    </source>
</evidence>
<dbReference type="InterPro" id="IPR050636">
    <property type="entry name" value="C2H2-ZF_domain-containing"/>
</dbReference>
<comment type="caution">
    <text evidence="11">The sequence shown here is derived from an EMBL/GenBank/DDBJ whole genome shotgun (WGS) entry which is preliminary data.</text>
</comment>
<evidence type="ECO:0000313" key="12">
    <source>
        <dbReference type="Proteomes" id="UP000886998"/>
    </source>
</evidence>
<keyword evidence="4 9" id="KW-0863">Zinc-finger</keyword>
<organism evidence="11 12">
    <name type="scientific">Trichonephila inaurata madagascariensis</name>
    <dbReference type="NCBI Taxonomy" id="2747483"/>
    <lineage>
        <taxon>Eukaryota</taxon>
        <taxon>Metazoa</taxon>
        <taxon>Ecdysozoa</taxon>
        <taxon>Arthropoda</taxon>
        <taxon>Chelicerata</taxon>
        <taxon>Arachnida</taxon>
        <taxon>Araneae</taxon>
        <taxon>Araneomorphae</taxon>
        <taxon>Entelegynae</taxon>
        <taxon>Araneoidea</taxon>
        <taxon>Nephilidae</taxon>
        <taxon>Trichonephila</taxon>
        <taxon>Trichonephila inaurata</taxon>
    </lineage>
</organism>
<dbReference type="AlphaFoldDB" id="A0A8X6XJA8"/>
<dbReference type="SUPFAM" id="SSF57667">
    <property type="entry name" value="beta-beta-alpha zinc fingers"/>
    <property type="match status" value="1"/>
</dbReference>
<evidence type="ECO:0000256" key="6">
    <source>
        <dbReference type="ARBA" id="ARBA00023015"/>
    </source>
</evidence>
<evidence type="ECO:0000313" key="11">
    <source>
        <dbReference type="EMBL" id="GFY53459.1"/>
    </source>
</evidence>
<proteinExistence type="predicted"/>
<protein>
    <recommendedName>
        <fullName evidence="10">C2H2-type domain-containing protein</fullName>
    </recommendedName>
</protein>
<feature type="domain" description="C2H2-type" evidence="10">
    <location>
        <begin position="13"/>
        <end position="40"/>
    </location>
</feature>
<evidence type="ECO:0000256" key="1">
    <source>
        <dbReference type="ARBA" id="ARBA00004123"/>
    </source>
</evidence>
<dbReference type="InterPro" id="IPR013087">
    <property type="entry name" value="Znf_C2H2_type"/>
</dbReference>
<keyword evidence="3" id="KW-0677">Repeat</keyword>
<keyword evidence="7" id="KW-0804">Transcription</keyword>
<dbReference type="EMBL" id="BMAV01009280">
    <property type="protein sequence ID" value="GFY53459.1"/>
    <property type="molecule type" value="Genomic_DNA"/>
</dbReference>
<evidence type="ECO:0000256" key="8">
    <source>
        <dbReference type="ARBA" id="ARBA00023242"/>
    </source>
</evidence>
<dbReference type="PROSITE" id="PS00028">
    <property type="entry name" value="ZINC_FINGER_C2H2_1"/>
    <property type="match status" value="1"/>
</dbReference>
<comment type="subcellular location">
    <subcellularLocation>
        <location evidence="1">Nucleus</location>
    </subcellularLocation>
</comment>
<name>A0A8X6XJA8_9ARAC</name>
<accession>A0A8X6XJA8</accession>
<keyword evidence="8" id="KW-0539">Nucleus</keyword>
<dbReference type="PROSITE" id="PS50157">
    <property type="entry name" value="ZINC_FINGER_C2H2_2"/>
    <property type="match status" value="1"/>
</dbReference>
<dbReference type="Proteomes" id="UP000886998">
    <property type="component" value="Unassembled WGS sequence"/>
</dbReference>
<keyword evidence="12" id="KW-1185">Reference proteome</keyword>